<keyword evidence="3" id="KW-0862">Zinc</keyword>
<feature type="region of interest" description="Disordered" evidence="7">
    <location>
        <begin position="133"/>
        <end position="170"/>
    </location>
</feature>
<evidence type="ECO:0000313" key="9">
    <source>
        <dbReference type="EMBL" id="CAI6349075.1"/>
    </source>
</evidence>
<organism evidence="9 10">
    <name type="scientific">Macrosiphum euphorbiae</name>
    <name type="common">potato aphid</name>
    <dbReference type="NCBI Taxonomy" id="13131"/>
    <lineage>
        <taxon>Eukaryota</taxon>
        <taxon>Metazoa</taxon>
        <taxon>Ecdysozoa</taxon>
        <taxon>Arthropoda</taxon>
        <taxon>Hexapoda</taxon>
        <taxon>Insecta</taxon>
        <taxon>Pterygota</taxon>
        <taxon>Neoptera</taxon>
        <taxon>Paraneoptera</taxon>
        <taxon>Hemiptera</taxon>
        <taxon>Sternorrhyncha</taxon>
        <taxon>Aphidomorpha</taxon>
        <taxon>Aphidoidea</taxon>
        <taxon>Aphididae</taxon>
        <taxon>Macrosiphini</taxon>
        <taxon>Macrosiphum</taxon>
    </lineage>
</organism>
<dbReference type="EMBL" id="CARXXK010000001">
    <property type="protein sequence ID" value="CAI6349075.1"/>
    <property type="molecule type" value="Genomic_DNA"/>
</dbReference>
<evidence type="ECO:0000256" key="2">
    <source>
        <dbReference type="ARBA" id="ARBA00022771"/>
    </source>
</evidence>
<keyword evidence="6" id="KW-0175">Coiled coil</keyword>
<dbReference type="PROSITE" id="PS50950">
    <property type="entry name" value="ZF_THAP"/>
    <property type="match status" value="1"/>
</dbReference>
<feature type="coiled-coil region" evidence="6">
    <location>
        <begin position="173"/>
        <end position="207"/>
    </location>
</feature>
<dbReference type="GO" id="GO:0008270">
    <property type="term" value="F:zinc ion binding"/>
    <property type="evidence" value="ECO:0007669"/>
    <property type="project" value="UniProtKB-KW"/>
</dbReference>
<dbReference type="Pfam" id="PF05485">
    <property type="entry name" value="THAP"/>
    <property type="match status" value="1"/>
</dbReference>
<dbReference type="SMART" id="SM00980">
    <property type="entry name" value="THAP"/>
    <property type="match status" value="1"/>
</dbReference>
<keyword evidence="1" id="KW-0479">Metal-binding</keyword>
<evidence type="ECO:0000256" key="3">
    <source>
        <dbReference type="ARBA" id="ARBA00022833"/>
    </source>
</evidence>
<dbReference type="PANTHER" id="PTHR47577">
    <property type="entry name" value="THAP DOMAIN-CONTAINING PROTEIN 6"/>
    <property type="match status" value="1"/>
</dbReference>
<accession>A0AAV0VZI8</accession>
<evidence type="ECO:0000313" key="10">
    <source>
        <dbReference type="Proteomes" id="UP001160148"/>
    </source>
</evidence>
<evidence type="ECO:0000256" key="5">
    <source>
        <dbReference type="PROSITE-ProRule" id="PRU00309"/>
    </source>
</evidence>
<evidence type="ECO:0000256" key="7">
    <source>
        <dbReference type="SAM" id="MobiDB-lite"/>
    </source>
</evidence>
<gene>
    <name evidence="9" type="ORF">MEUPH1_LOCUS5679</name>
</gene>
<keyword evidence="4 5" id="KW-0238">DNA-binding</keyword>
<evidence type="ECO:0000256" key="4">
    <source>
        <dbReference type="ARBA" id="ARBA00023125"/>
    </source>
</evidence>
<protein>
    <recommendedName>
        <fullName evidence="8">THAP-type domain-containing protein</fullName>
    </recommendedName>
</protein>
<feature type="compositionally biased region" description="Polar residues" evidence="7">
    <location>
        <begin position="136"/>
        <end position="170"/>
    </location>
</feature>
<dbReference type="Proteomes" id="UP001160148">
    <property type="component" value="Unassembled WGS sequence"/>
</dbReference>
<dbReference type="InterPro" id="IPR048365">
    <property type="entry name" value="TNP-like_RNaseH_N"/>
</dbReference>
<dbReference type="Pfam" id="PF21789">
    <property type="entry name" value="TNP-like_RNaseH_C"/>
    <property type="match status" value="1"/>
</dbReference>
<keyword evidence="10" id="KW-1185">Reference proteome</keyword>
<dbReference type="InterPro" id="IPR006612">
    <property type="entry name" value="THAP_Znf"/>
</dbReference>
<dbReference type="Pfam" id="PF21788">
    <property type="entry name" value="TNP-like_GBD"/>
    <property type="match status" value="1"/>
</dbReference>
<feature type="domain" description="THAP-type" evidence="8">
    <location>
        <begin position="1"/>
        <end position="87"/>
    </location>
</feature>
<name>A0AAV0VZI8_9HEMI</name>
<dbReference type="PANTHER" id="PTHR47577:SF2">
    <property type="entry name" value="THAP DOMAIN CONTAINING 9"/>
    <property type="match status" value="1"/>
</dbReference>
<dbReference type="GO" id="GO:0003677">
    <property type="term" value="F:DNA binding"/>
    <property type="evidence" value="ECO:0007669"/>
    <property type="project" value="UniProtKB-UniRule"/>
</dbReference>
<evidence type="ECO:0000256" key="6">
    <source>
        <dbReference type="SAM" id="Coils"/>
    </source>
</evidence>
<dbReference type="InterPro" id="IPR048367">
    <property type="entry name" value="TNP-like_RNaseH_C"/>
</dbReference>
<dbReference type="Pfam" id="PF21787">
    <property type="entry name" value="TNP-like_RNaseH_N"/>
    <property type="match status" value="1"/>
</dbReference>
<dbReference type="SMART" id="SM00692">
    <property type="entry name" value="DM3"/>
    <property type="match status" value="1"/>
</dbReference>
<sequence length="883" mass="102429">MDSKKTGMRCSVQFCKSKASTRNISFFQYPKDDRLALWTKNCGTENLTEELSKKNSYKVCGDHFVDSMFLNSTTKNRLVFNAIPTIFNDEIMFERTKLAKLQLKTDVDPQYFDDNSKDQSSCSSSIPGTEGLRSHFSGSMNTSDASNESCSSITTTDSSNQTPGYLSANTPRKQKLVTEIKSGKQEIKNLKKTVVSLSQQLANYDTVEKFLKLAEKYLSPGLFTIVKSQMNFKKKQKEGYRYNNEIKQLALNIYFLGPRVYKLLLNTLSLPSISTLKRLTHKFEMIPGLNEFFFNIIKYKIKYFTDEAKECVLCADEMALKSNLYYMLNKDEIIGFHQTNKTKTYTPAKYAFVLMVRGINVNWKQPIAYFLVSSSCTGYDLQDIIFETIRKLFDIGLNVKAFITDMGSNFVSFSKNVNVTPARPFFKVGEKKIIYIFDPPHLLKSTRNMFFQHNFKFNNNLIEKKHLISFFEQDSKCNLRTAPKLTHSHIFPGPFEKMKVFLAAQVFSQSVAAGMETYLVSNKLESSSKATIDFIENIDKLFDIFNSSRRPTSKNFNRPFKQTKEQEDHLKYMHNFFTNLIIISKKEQTDVTNRMKFINGWLISITGLLLLWKDLKSTRPLNQQENYVLYTARLNQDTIENLFCTIRQQNGNNTNPTPYQFLFAFKKIFLLNYFQHSEKANCINDLDAILTQIPTDSDLDISTLFADKTPFQFKKTCPLSIGHVDYRNLEIPEQNAFIYVCGYIMSKCLTKHSCEICLEYAKTQKNLDPSFLLCFFKAYENAEKSTFGNLNMPHENFYNYVYSLESEFINSFPILSVEKGIGDKLKMRMLNIDYEHPCPNFDKDYLLNFFLRFRIYASIKFLNRHLVSEKKIKNRKLAILQHL</sequence>
<keyword evidence="2 5" id="KW-0863">Zinc-finger</keyword>
<proteinExistence type="predicted"/>
<comment type="caution">
    <text evidence="9">The sequence shown here is derived from an EMBL/GenBank/DDBJ whole genome shotgun (WGS) entry which is preliminary data.</text>
</comment>
<dbReference type="SUPFAM" id="SSF57716">
    <property type="entry name" value="Glucocorticoid receptor-like (DNA-binding domain)"/>
    <property type="match status" value="1"/>
</dbReference>
<evidence type="ECO:0000259" key="8">
    <source>
        <dbReference type="PROSITE" id="PS50950"/>
    </source>
</evidence>
<reference evidence="9 10" key="1">
    <citation type="submission" date="2023-01" db="EMBL/GenBank/DDBJ databases">
        <authorList>
            <person name="Whitehead M."/>
        </authorList>
    </citation>
    <scope>NUCLEOTIDE SEQUENCE [LARGE SCALE GENOMIC DNA]</scope>
</reference>
<dbReference type="InterPro" id="IPR048366">
    <property type="entry name" value="TNP-like_GBD"/>
</dbReference>
<dbReference type="AlphaFoldDB" id="A0AAV0VZI8"/>
<evidence type="ECO:0000256" key="1">
    <source>
        <dbReference type="ARBA" id="ARBA00022723"/>
    </source>
</evidence>